<feature type="compositionally biased region" description="Basic residues" evidence="1">
    <location>
        <begin position="1"/>
        <end position="12"/>
    </location>
</feature>
<evidence type="ECO:0000313" key="3">
    <source>
        <dbReference type="Proteomes" id="UP000327013"/>
    </source>
</evidence>
<keyword evidence="3" id="KW-1185">Reference proteome</keyword>
<feature type="compositionally biased region" description="Basic and acidic residues" evidence="1">
    <location>
        <begin position="32"/>
        <end position="43"/>
    </location>
</feature>
<feature type="region of interest" description="Disordered" evidence="1">
    <location>
        <begin position="296"/>
        <end position="326"/>
    </location>
</feature>
<organism evidence="2 3">
    <name type="scientific">Carpinus fangiana</name>
    <dbReference type="NCBI Taxonomy" id="176857"/>
    <lineage>
        <taxon>Eukaryota</taxon>
        <taxon>Viridiplantae</taxon>
        <taxon>Streptophyta</taxon>
        <taxon>Embryophyta</taxon>
        <taxon>Tracheophyta</taxon>
        <taxon>Spermatophyta</taxon>
        <taxon>Magnoliopsida</taxon>
        <taxon>eudicotyledons</taxon>
        <taxon>Gunneridae</taxon>
        <taxon>Pentapetalae</taxon>
        <taxon>rosids</taxon>
        <taxon>fabids</taxon>
        <taxon>Fagales</taxon>
        <taxon>Betulaceae</taxon>
        <taxon>Carpinus</taxon>
    </lineage>
</organism>
<dbReference type="AlphaFoldDB" id="A0A5N6QD70"/>
<accession>A0A5N6QD70</accession>
<dbReference type="Proteomes" id="UP000327013">
    <property type="component" value="Chromosome 1"/>
</dbReference>
<feature type="compositionally biased region" description="Basic and acidic residues" evidence="1">
    <location>
        <begin position="106"/>
        <end position="143"/>
    </location>
</feature>
<evidence type="ECO:0000256" key="1">
    <source>
        <dbReference type="SAM" id="MobiDB-lite"/>
    </source>
</evidence>
<feature type="region of interest" description="Disordered" evidence="1">
    <location>
        <begin position="1"/>
        <end position="167"/>
    </location>
</feature>
<evidence type="ECO:0000313" key="2">
    <source>
        <dbReference type="EMBL" id="KAE7996304.1"/>
    </source>
</evidence>
<proteinExistence type="predicted"/>
<dbReference type="PANTHER" id="PTHR37187:SF19">
    <property type="entry name" value="(RAPE) HYPOTHETICAL PROTEIN"/>
    <property type="match status" value="1"/>
</dbReference>
<gene>
    <name evidence="2" type="ORF">FH972_001036</name>
</gene>
<dbReference type="PANTHER" id="PTHR37187">
    <property type="entry name" value="EXPRESSED PROTEIN"/>
    <property type="match status" value="1"/>
</dbReference>
<protein>
    <submittedName>
        <fullName evidence="2">Uncharacterized protein</fullName>
    </submittedName>
</protein>
<feature type="compositionally biased region" description="Polar residues" evidence="1">
    <location>
        <begin position="45"/>
        <end position="63"/>
    </location>
</feature>
<dbReference type="EMBL" id="CM017321">
    <property type="protein sequence ID" value="KAE7996304.1"/>
    <property type="molecule type" value="Genomic_DNA"/>
</dbReference>
<reference evidence="2 3" key="1">
    <citation type="submission" date="2019-06" db="EMBL/GenBank/DDBJ databases">
        <title>A chromosomal-level reference genome of Carpinus fangiana (Coryloideae, Betulaceae).</title>
        <authorList>
            <person name="Yang X."/>
            <person name="Wang Z."/>
            <person name="Zhang L."/>
            <person name="Hao G."/>
            <person name="Liu J."/>
            <person name="Yang Y."/>
        </authorList>
    </citation>
    <scope>NUCLEOTIDE SEQUENCE [LARGE SCALE GENOMIC DNA]</scope>
    <source>
        <strain evidence="2">Cfa_2016G</strain>
        <tissue evidence="2">Leaf</tissue>
    </source>
</reference>
<feature type="compositionally biased region" description="Basic and acidic residues" evidence="1">
    <location>
        <begin position="151"/>
        <end position="164"/>
    </location>
</feature>
<dbReference type="OrthoDB" id="1930727at2759"/>
<name>A0A5N6QD70_9ROSI</name>
<sequence length="361" mass="38830">MPKGAKKRKAEKKKKENEAHNNISTNNPQGNDDVKSLDGKESDSGEVSSPVSRDQDSDQNSFNDRNEEFEERDPSSIRSLVAEDKSMEDVSGDIEVSQKISSEDDAVIKIERELKSDESSESKNGSIEHVDSAKEPHNGDDRSSSSSSSDDESRASEKKPKEEPYNLVLEASQCDDLVQPVDSSLAEVTWVTENAPVGETVNSIAESAPHVDSAKSLISVSEETIHITESAPVKNLVIADMIEPVSKESEEKLSPKSKEAPAAVADLELKKNEEKVFPLSDENVRASLTVGESVSNGYEGKILPSPSDPVAATSNGAANEKDSEIPECSENQPLVAPAPRVVQKTSFLSCCGLFDVLTGSG</sequence>